<dbReference type="EMBL" id="BMSX01000008">
    <property type="protein sequence ID" value="GGR19773.1"/>
    <property type="molecule type" value="Genomic_DNA"/>
</dbReference>
<dbReference type="AlphaFoldDB" id="A0A918FBT3"/>
<accession>A0A918FBT3</accession>
<reference evidence="1" key="1">
    <citation type="journal article" date="2014" name="Int. J. Syst. Evol. Microbiol.">
        <title>Complete genome sequence of Corynebacterium casei LMG S-19264T (=DSM 44701T), isolated from a smear-ripened cheese.</title>
        <authorList>
            <consortium name="US DOE Joint Genome Institute (JGI-PGF)"/>
            <person name="Walter F."/>
            <person name="Albersmeier A."/>
            <person name="Kalinowski J."/>
            <person name="Ruckert C."/>
        </authorList>
    </citation>
    <scope>NUCLEOTIDE SEQUENCE</scope>
    <source>
        <strain evidence="1">JCM 4346</strain>
    </source>
</reference>
<organism evidence="1 2">
    <name type="scientific">Streptomyces aurantiogriseus</name>
    <dbReference type="NCBI Taxonomy" id="66870"/>
    <lineage>
        <taxon>Bacteria</taxon>
        <taxon>Bacillati</taxon>
        <taxon>Actinomycetota</taxon>
        <taxon>Actinomycetes</taxon>
        <taxon>Kitasatosporales</taxon>
        <taxon>Streptomycetaceae</taxon>
        <taxon>Streptomyces</taxon>
    </lineage>
</organism>
<keyword evidence="2" id="KW-1185">Reference proteome</keyword>
<name>A0A918FBT3_9ACTN</name>
<gene>
    <name evidence="1" type="ORF">GCM10010251_39950</name>
</gene>
<sequence>MKRAELFSAVAHEMKGLGFKRRKSNYEYVLDLGPGFEGWCSFADATKGEKTALWVATFVGVRSAEIENRILAWCGDVVPGWDGRFYVPTVSMNVGYLAPESQWREHRIDLAAHSVEDAIRPNLSDVTDIALDFLREHASYAGLAAAMKLDRGQLTERTMERLPIALALQGDMEGAHRELAPMRRQVDEAAYLAPRYLRYLQGFETEFPLERLREE</sequence>
<evidence type="ECO:0000313" key="2">
    <source>
        <dbReference type="Proteomes" id="UP000658320"/>
    </source>
</evidence>
<proteinExistence type="predicted"/>
<comment type="caution">
    <text evidence="1">The sequence shown here is derived from an EMBL/GenBank/DDBJ whole genome shotgun (WGS) entry which is preliminary data.</text>
</comment>
<dbReference type="RefSeq" id="WP_189938293.1">
    <property type="nucleotide sequence ID" value="NZ_BMSX01000008.1"/>
</dbReference>
<protein>
    <submittedName>
        <fullName evidence="1">Uncharacterized protein</fullName>
    </submittedName>
</protein>
<reference evidence="1" key="2">
    <citation type="submission" date="2020-09" db="EMBL/GenBank/DDBJ databases">
        <authorList>
            <person name="Sun Q."/>
            <person name="Ohkuma M."/>
        </authorList>
    </citation>
    <scope>NUCLEOTIDE SEQUENCE</scope>
    <source>
        <strain evidence="1">JCM 4346</strain>
    </source>
</reference>
<dbReference type="Proteomes" id="UP000658320">
    <property type="component" value="Unassembled WGS sequence"/>
</dbReference>
<evidence type="ECO:0000313" key="1">
    <source>
        <dbReference type="EMBL" id="GGR19773.1"/>
    </source>
</evidence>